<sequence>MALPFSPPASLDPAFTISRPTAADIDALARVYFDSFATDPGNTWWWSPDRGAMFEWLHARVLKKMSDRGVRHFQIVDGGGDGGGSSGGRGHELVAFARWDIPKGYEDRFGAWLDPVGGNGGGGGGAAAVVETADGAEEPKATVATAPVPRGADMELCQYFFTKLAGFSKRWNADEMLGLSLLCTSPKYFRRGAAMALLAPMLAIADAAGLRSYLEATPAGRPLYEKLGFRAVETHLFDPAPITGGRVQGGSAITIMIRDPQPL</sequence>
<dbReference type="Proteomes" id="UP000054516">
    <property type="component" value="Unassembled WGS sequence"/>
</dbReference>
<gene>
    <name evidence="2" type="ORF">SAMD00023353_1402000</name>
</gene>
<feature type="domain" description="N-acetyltransferase" evidence="1">
    <location>
        <begin position="163"/>
        <end position="263"/>
    </location>
</feature>
<dbReference type="PANTHER" id="PTHR42791">
    <property type="entry name" value="GNAT FAMILY ACETYLTRANSFERASE"/>
    <property type="match status" value="1"/>
</dbReference>
<dbReference type="AlphaFoldDB" id="A0A1W2TD25"/>
<dbReference type="EMBL" id="DF977459">
    <property type="protein sequence ID" value="GAP85894.1"/>
    <property type="molecule type" value="Genomic_DNA"/>
</dbReference>
<dbReference type="GO" id="GO:0016747">
    <property type="term" value="F:acyltransferase activity, transferring groups other than amino-acyl groups"/>
    <property type="evidence" value="ECO:0007669"/>
    <property type="project" value="InterPro"/>
</dbReference>
<dbReference type="Pfam" id="PF13673">
    <property type="entry name" value="Acetyltransf_10"/>
    <property type="match status" value="1"/>
</dbReference>
<evidence type="ECO:0000259" key="1">
    <source>
        <dbReference type="PROSITE" id="PS51186"/>
    </source>
</evidence>
<dbReference type="OrthoDB" id="61113at2759"/>
<reference evidence="2" key="1">
    <citation type="submission" date="2016-03" db="EMBL/GenBank/DDBJ databases">
        <title>Draft genome sequence of Rosellinia necatrix.</title>
        <authorList>
            <person name="Kanematsu S."/>
        </authorList>
    </citation>
    <scope>NUCLEOTIDE SEQUENCE [LARGE SCALE GENOMIC DNA]</scope>
    <source>
        <strain evidence="2">W97</strain>
    </source>
</reference>
<dbReference type="OMA" id="FARWDIP"/>
<name>A0A1W2TD25_ROSNE</name>
<keyword evidence="3" id="KW-1185">Reference proteome</keyword>
<dbReference type="Gene3D" id="3.40.630.30">
    <property type="match status" value="1"/>
</dbReference>
<dbReference type="InterPro" id="IPR052523">
    <property type="entry name" value="Trichothecene_AcTrans"/>
</dbReference>
<protein>
    <submittedName>
        <fullName evidence="2">Putative gnat family protein</fullName>
    </submittedName>
</protein>
<dbReference type="PANTHER" id="PTHR42791:SF2">
    <property type="entry name" value="N-ACETYLTRANSFERASE DOMAIN-CONTAINING PROTEIN"/>
    <property type="match status" value="1"/>
</dbReference>
<dbReference type="PROSITE" id="PS51186">
    <property type="entry name" value="GNAT"/>
    <property type="match status" value="1"/>
</dbReference>
<dbReference type="InterPro" id="IPR016181">
    <property type="entry name" value="Acyl_CoA_acyltransferase"/>
</dbReference>
<evidence type="ECO:0000313" key="3">
    <source>
        <dbReference type="Proteomes" id="UP000054516"/>
    </source>
</evidence>
<dbReference type="SUPFAM" id="SSF55729">
    <property type="entry name" value="Acyl-CoA N-acyltransferases (Nat)"/>
    <property type="match status" value="1"/>
</dbReference>
<accession>A0A1W2TD25</accession>
<dbReference type="InterPro" id="IPR000182">
    <property type="entry name" value="GNAT_dom"/>
</dbReference>
<proteinExistence type="predicted"/>
<organism evidence="2">
    <name type="scientific">Rosellinia necatrix</name>
    <name type="common">White root-rot fungus</name>
    <dbReference type="NCBI Taxonomy" id="77044"/>
    <lineage>
        <taxon>Eukaryota</taxon>
        <taxon>Fungi</taxon>
        <taxon>Dikarya</taxon>
        <taxon>Ascomycota</taxon>
        <taxon>Pezizomycotina</taxon>
        <taxon>Sordariomycetes</taxon>
        <taxon>Xylariomycetidae</taxon>
        <taxon>Xylariales</taxon>
        <taxon>Xylariaceae</taxon>
        <taxon>Rosellinia</taxon>
    </lineage>
</organism>
<evidence type="ECO:0000313" key="2">
    <source>
        <dbReference type="EMBL" id="GAP85894.1"/>
    </source>
</evidence>